<evidence type="ECO:0000313" key="17">
    <source>
        <dbReference type="Proteomes" id="UP000192050"/>
    </source>
</evidence>
<keyword evidence="16" id="KW-0456">Lyase</keyword>
<dbReference type="InterPro" id="IPR049381">
    <property type="entry name" value="UbiD-like_C"/>
</dbReference>
<feature type="domain" description="3-octaprenyl-4-hydroxybenzoate carboxy-lyase-like C-terminal" evidence="15">
    <location>
        <begin position="320"/>
        <end position="442"/>
    </location>
</feature>
<reference evidence="16 17" key="1">
    <citation type="submission" date="2011-10" db="EMBL/GenBank/DDBJ databases">
        <title>Metabolic and evolutionary patterns in the extreme acidophile Ferroplasma acidiphilum.</title>
        <authorList>
            <person name="Golyshina O.V."/>
            <person name="Kozyavkin S.A."/>
            <person name="Tatusov R.L."/>
            <person name="Slesarev A.I."/>
            <person name="Golyshin P.N."/>
        </authorList>
    </citation>
    <scope>NUCLEOTIDE SEQUENCE [LARGE SCALE GENOMIC DNA]</scope>
    <source>
        <strain evidence="17">Y</strain>
    </source>
</reference>
<dbReference type="Proteomes" id="UP000192050">
    <property type="component" value="Chromosome"/>
</dbReference>
<dbReference type="EMBL" id="CP015363">
    <property type="protein sequence ID" value="ARD85180.1"/>
    <property type="molecule type" value="Genomic_DNA"/>
</dbReference>
<dbReference type="EC" id="4.1.1.126" evidence="10"/>
<dbReference type="OrthoDB" id="8480at2157"/>
<comment type="catalytic activity">
    <reaction evidence="8">
        <text>(2E)-3-methyl-5-phosphooxypent-2-enoate + H(+) = isopentenyl phosphate + CO2</text>
        <dbReference type="Rhea" id="RHEA:78971"/>
        <dbReference type="ChEBI" id="CHEBI:15378"/>
        <dbReference type="ChEBI" id="CHEBI:16526"/>
        <dbReference type="ChEBI" id="CHEBI:65078"/>
        <dbReference type="ChEBI" id="CHEBI:229665"/>
        <dbReference type="EC" id="4.1.1.126"/>
    </reaction>
    <physiologicalReaction direction="left-to-right" evidence="8">
        <dbReference type="Rhea" id="RHEA:78972"/>
    </physiologicalReaction>
</comment>
<comment type="pathway">
    <text evidence="2">Isoprenoid biosynthesis; isopentenyl diphosphate biosynthesis via mevalonate pathway.</text>
</comment>
<dbReference type="InterPro" id="IPR049383">
    <property type="entry name" value="UbiD-like_N"/>
</dbReference>
<comment type="cofactor">
    <cofactor evidence="12">
        <name>prenylated FMN</name>
        <dbReference type="ChEBI" id="CHEBI:87746"/>
    </cofactor>
</comment>
<dbReference type="PANTHER" id="PTHR30108">
    <property type="entry name" value="3-OCTAPRENYL-4-HYDROXYBENZOATE CARBOXY-LYASE-RELATED"/>
    <property type="match status" value="1"/>
</dbReference>
<protein>
    <recommendedName>
        <fullName evidence="11">Anhydromevalonate phosphate decarboxylase</fullName>
        <ecNumber evidence="10">4.1.1.126</ecNumber>
    </recommendedName>
</protein>
<feature type="domain" description="3-octaprenyl-4-hydroxybenzoate carboxy-lyase-like N-terminal" evidence="14">
    <location>
        <begin position="11"/>
        <end position="84"/>
    </location>
</feature>
<accession>A0A1V0N4W4</accession>
<comment type="similarity">
    <text evidence="3">Belongs to the UbiD family.</text>
</comment>
<dbReference type="SUPFAM" id="SSF50475">
    <property type="entry name" value="FMN-binding split barrel"/>
    <property type="match status" value="1"/>
</dbReference>
<evidence type="ECO:0000256" key="3">
    <source>
        <dbReference type="ARBA" id="ARBA00010021"/>
    </source>
</evidence>
<comment type="function">
    <text evidence="9">Catalyzes the conversion of trans-anhydromevalonate 5-phosphate (tAHMP) into isopentenyl phosphate. Involved in the archaeal mevalonate (MVA) pathway, which provides fundamental precursors for isoprenoid biosynthesis, such as isopentenyl diphosphate (IPP) and dimethylallyl diphosphate (DMAPP).</text>
</comment>
<keyword evidence="17" id="KW-1185">Reference proteome</keyword>
<dbReference type="InterPro" id="IPR048304">
    <property type="entry name" value="UbiD_Rift_dom"/>
</dbReference>
<evidence type="ECO:0000256" key="2">
    <source>
        <dbReference type="ARBA" id="ARBA00005092"/>
    </source>
</evidence>
<dbReference type="RefSeq" id="WP_081142790.1">
    <property type="nucleotide sequence ID" value="NZ_CP015363.1"/>
</dbReference>
<evidence type="ECO:0000256" key="6">
    <source>
        <dbReference type="ARBA" id="ARBA00022793"/>
    </source>
</evidence>
<evidence type="ECO:0000259" key="15">
    <source>
        <dbReference type="Pfam" id="PF20696"/>
    </source>
</evidence>
<dbReference type="Pfam" id="PF20695">
    <property type="entry name" value="UbiD_N"/>
    <property type="match status" value="1"/>
</dbReference>
<dbReference type="AlphaFoldDB" id="A0A1V0N4W4"/>
<keyword evidence="7" id="KW-0464">Manganese</keyword>
<feature type="domain" description="3-octaprenyl-4-hydroxybenzoate carboxy-lyase-like Rift-related" evidence="13">
    <location>
        <begin position="127"/>
        <end position="312"/>
    </location>
</feature>
<dbReference type="Pfam" id="PF20696">
    <property type="entry name" value="UbiD_C"/>
    <property type="match status" value="1"/>
</dbReference>
<evidence type="ECO:0000256" key="5">
    <source>
        <dbReference type="ARBA" id="ARBA00022643"/>
    </source>
</evidence>
<evidence type="ECO:0000259" key="14">
    <source>
        <dbReference type="Pfam" id="PF20695"/>
    </source>
</evidence>
<evidence type="ECO:0000256" key="1">
    <source>
        <dbReference type="ARBA" id="ARBA00001936"/>
    </source>
</evidence>
<dbReference type="Pfam" id="PF01977">
    <property type="entry name" value="UbiD"/>
    <property type="match status" value="1"/>
</dbReference>
<evidence type="ECO:0000259" key="13">
    <source>
        <dbReference type="Pfam" id="PF01977"/>
    </source>
</evidence>
<dbReference type="GeneID" id="31676807"/>
<dbReference type="FunFam" id="3.40.1670.10:FF:000003">
    <property type="entry name" value="Phenolic acid decarboxylase"/>
    <property type="match status" value="1"/>
</dbReference>
<evidence type="ECO:0000256" key="7">
    <source>
        <dbReference type="ARBA" id="ARBA00023211"/>
    </source>
</evidence>
<evidence type="ECO:0000256" key="8">
    <source>
        <dbReference type="ARBA" id="ARBA00049054"/>
    </source>
</evidence>
<comment type="cofactor">
    <cofactor evidence="1">
        <name>Mn(2+)</name>
        <dbReference type="ChEBI" id="CHEBI:29035"/>
    </cofactor>
</comment>
<dbReference type="NCBIfam" id="TIGR03701">
    <property type="entry name" value="mena_SCO4490"/>
    <property type="match status" value="1"/>
</dbReference>
<sequence>MTFDDLKEFIKYQESNGDLVRVNEEVDPELELTYILSEEERIGKKRTMLFNNVKGSKMPVIGNIFSSDKKIEAILGDTPYNIGLKLKNLVRIPDDTESMISRGLEMLKEMSGIKPKVYNRKNSEFEVVEPHLSDYPITKNWPGDGGRYITMPVVMTKDPDTGTRNVGTYRMQVYDDETVGMHWHIHKGGAEHMDKYRNEGKIMDVAVAIGVDPLTFFSSIAPLPNGIDEFSFRGILAKKHLELIKGETVNMEYPRSSQIVLEGYIDPSETRIEGPFGDHTGYYSLEEAFPVFHVKKVVQKLEPVYSTTIVGKLWHEDVRIGKAIEKMFLPLIQIQIPEIVDMNIPEETVVSNMIVVSIKKRYPGQAKKVMFAIWGTGQMMFTKIVVVVDDDVDVHDMKQVMWAMTTRIDPVNDVFMVPNTPTDSLDHPARLFNLGSKMGIDATKKSPAENYNRPWPDTLSMTPEIERKADELLKKLEQPHN</sequence>
<dbReference type="GO" id="GO:0005737">
    <property type="term" value="C:cytoplasm"/>
    <property type="evidence" value="ECO:0007669"/>
    <property type="project" value="TreeGrafter"/>
</dbReference>
<gene>
    <name evidence="16" type="ORF">FAD_1314</name>
</gene>
<dbReference type="NCBIfam" id="TIGR00148">
    <property type="entry name" value="UbiD family decarboxylase"/>
    <property type="match status" value="1"/>
</dbReference>
<dbReference type="PANTHER" id="PTHR30108:SF17">
    <property type="entry name" value="FERULIC ACID DECARBOXYLASE 1"/>
    <property type="match status" value="1"/>
</dbReference>
<dbReference type="GO" id="GO:0016831">
    <property type="term" value="F:carboxy-lyase activity"/>
    <property type="evidence" value="ECO:0007669"/>
    <property type="project" value="UniProtKB-KW"/>
</dbReference>
<dbReference type="InterPro" id="IPR022390">
    <property type="entry name" value="HBDC"/>
</dbReference>
<organism evidence="16 17">
    <name type="scientific">Ferroplasma acidiphilum</name>
    <dbReference type="NCBI Taxonomy" id="74969"/>
    <lineage>
        <taxon>Archaea</taxon>
        <taxon>Methanobacteriati</taxon>
        <taxon>Thermoplasmatota</taxon>
        <taxon>Thermoplasmata</taxon>
        <taxon>Thermoplasmatales</taxon>
        <taxon>Ferroplasmaceae</taxon>
        <taxon>Ferroplasma</taxon>
    </lineage>
</organism>
<proteinExistence type="inferred from homology"/>
<dbReference type="KEGG" id="fai:FAD_1314"/>
<dbReference type="SUPFAM" id="SSF143968">
    <property type="entry name" value="UbiD C-terminal domain-like"/>
    <property type="match status" value="1"/>
</dbReference>
<evidence type="ECO:0000256" key="11">
    <source>
        <dbReference type="ARBA" id="ARBA00049754"/>
    </source>
</evidence>
<dbReference type="InterPro" id="IPR002830">
    <property type="entry name" value="UbiD"/>
</dbReference>
<evidence type="ECO:0000256" key="12">
    <source>
        <dbReference type="ARBA" id="ARBA00049936"/>
    </source>
</evidence>
<evidence type="ECO:0000256" key="10">
    <source>
        <dbReference type="ARBA" id="ARBA00049727"/>
    </source>
</evidence>
<name>A0A1V0N4W4_9ARCH</name>
<dbReference type="Gene3D" id="3.40.1670.10">
    <property type="entry name" value="UbiD C-terminal domain-like"/>
    <property type="match status" value="1"/>
</dbReference>
<dbReference type="STRING" id="74969.FAD_1314"/>
<evidence type="ECO:0000256" key="4">
    <source>
        <dbReference type="ARBA" id="ARBA00022630"/>
    </source>
</evidence>
<keyword evidence="6" id="KW-0210">Decarboxylase</keyword>
<keyword evidence="4" id="KW-0285">Flavoprotein</keyword>
<evidence type="ECO:0000313" key="16">
    <source>
        <dbReference type="EMBL" id="ARD85180.1"/>
    </source>
</evidence>
<evidence type="ECO:0000256" key="9">
    <source>
        <dbReference type="ARBA" id="ARBA00049583"/>
    </source>
</evidence>
<keyword evidence="5" id="KW-0288">FMN</keyword>